<evidence type="ECO:0000259" key="2">
    <source>
        <dbReference type="PROSITE" id="PS51833"/>
    </source>
</evidence>
<dbReference type="InterPro" id="IPR052340">
    <property type="entry name" value="RNase_Y/CdgJ"/>
</dbReference>
<reference evidence="3 4" key="1">
    <citation type="submission" date="2021-02" db="EMBL/GenBank/DDBJ databases">
        <title>A novel species of genus Amphritea isolated from a fishpond in China.</title>
        <authorList>
            <person name="Lu H."/>
        </authorList>
    </citation>
    <scope>NUCLEOTIDE SEQUENCE [LARGE SCALE GENOMIC DNA]</scope>
    <source>
        <strain evidence="3 4">RP18W</strain>
    </source>
</reference>
<dbReference type="Proteomes" id="UP000760472">
    <property type="component" value="Unassembled WGS sequence"/>
</dbReference>
<protein>
    <submittedName>
        <fullName evidence="3">HDOD domain-containing protein</fullName>
    </submittedName>
</protein>
<dbReference type="Gene3D" id="1.10.3210.10">
    <property type="entry name" value="Hypothetical protein af1432"/>
    <property type="match status" value="1"/>
</dbReference>
<keyword evidence="4" id="KW-1185">Reference proteome</keyword>
<evidence type="ECO:0000313" key="4">
    <source>
        <dbReference type="Proteomes" id="UP000760472"/>
    </source>
</evidence>
<feature type="domain" description="HDOD" evidence="2">
    <location>
        <begin position="22"/>
        <end position="217"/>
    </location>
</feature>
<dbReference type="SUPFAM" id="SSF109604">
    <property type="entry name" value="HD-domain/PDEase-like"/>
    <property type="match status" value="1"/>
</dbReference>
<dbReference type="Pfam" id="PF08668">
    <property type="entry name" value="HDOD"/>
    <property type="match status" value="1"/>
</dbReference>
<accession>A0ABS2WC74</accession>
<feature type="compositionally biased region" description="Basic and acidic residues" evidence="1">
    <location>
        <begin position="385"/>
        <end position="395"/>
    </location>
</feature>
<evidence type="ECO:0000256" key="1">
    <source>
        <dbReference type="SAM" id="MobiDB-lite"/>
    </source>
</evidence>
<feature type="compositionally biased region" description="Polar residues" evidence="1">
    <location>
        <begin position="348"/>
        <end position="360"/>
    </location>
</feature>
<dbReference type="PANTHER" id="PTHR33525:SF3">
    <property type="entry name" value="RIBONUCLEASE Y"/>
    <property type="match status" value="1"/>
</dbReference>
<gene>
    <name evidence="3" type="ORF">JW498_17530</name>
</gene>
<dbReference type="PROSITE" id="PS51833">
    <property type="entry name" value="HDOD"/>
    <property type="match status" value="1"/>
</dbReference>
<evidence type="ECO:0000313" key="3">
    <source>
        <dbReference type="EMBL" id="MBN0989173.1"/>
    </source>
</evidence>
<sequence length="618" mass="69240">MTEQQIPQNAEQWYHFLSEKQPPVRLSIIKRLQKKLADPNCSVNHLSKLIKSDPLLCFHVALAAGRLHDEKQSEITSIDHAIGSLGMHKLEQLINSLPSLRLNPASTAQKMYFRAVANSHHAATQVHQWLKQCRGGMFAEESYLAALFYNIGHWLLWYFAPQHMVKIQIMIREKNVSPELAETRVLGCTIDGISKRLLSLWPVSSLARVTLENSTPLNRQMILQLHQRALSDPRLDGDQLRQLNHLTQQKFFPVKLGNLLALTANYGWGTEATLHLIDIINDYLRGELNHTFAFLHRNCVMASRNYHVAGTLAPAAEMLMLESDLSPTYRLTATDRKLFQLPHDKSISESAKTNATTTVNRPAPPQRVAAEAEAATDQPATGRISQDEAASKDHQQNPAQEAATLEIPAKAQNPAEAEPVVPPETQPAIRTAERRTVADADFLDKNLYRQYLQRFNELGDYYSQGAQVLNDLLKALIAGLGMQRAALIILPPKSNSLKVVKATGFADNHPLPHSTHILGPKSLFSRLNEKPGCLLINQTNREQVRTMLPATFSRHVSQNDYLLMSLIASNRSVVIIYADRDNTADGVQTFHHKKFKDLCNSAGRCLDHVYKLRAGAKK</sequence>
<comment type="caution">
    <text evidence="3">The sequence shown here is derived from an EMBL/GenBank/DDBJ whole genome shotgun (WGS) entry which is preliminary data.</text>
</comment>
<feature type="compositionally biased region" description="Low complexity" evidence="1">
    <location>
        <begin position="366"/>
        <end position="381"/>
    </location>
</feature>
<organism evidence="3 4">
    <name type="scientific">Amphritea pacifica</name>
    <dbReference type="NCBI Taxonomy" id="2811233"/>
    <lineage>
        <taxon>Bacteria</taxon>
        <taxon>Pseudomonadati</taxon>
        <taxon>Pseudomonadota</taxon>
        <taxon>Gammaproteobacteria</taxon>
        <taxon>Oceanospirillales</taxon>
        <taxon>Oceanospirillaceae</taxon>
        <taxon>Amphritea</taxon>
    </lineage>
</organism>
<dbReference type="EMBL" id="JAFFZP010000034">
    <property type="protein sequence ID" value="MBN0989173.1"/>
    <property type="molecule type" value="Genomic_DNA"/>
</dbReference>
<proteinExistence type="predicted"/>
<feature type="region of interest" description="Disordered" evidence="1">
    <location>
        <begin position="344"/>
        <end position="433"/>
    </location>
</feature>
<dbReference type="InterPro" id="IPR013976">
    <property type="entry name" value="HDOD"/>
</dbReference>
<dbReference type="PANTHER" id="PTHR33525">
    <property type="match status" value="1"/>
</dbReference>
<dbReference type="RefSeq" id="WP_205214185.1">
    <property type="nucleotide sequence ID" value="NZ_JAFFZP010000034.1"/>
</dbReference>
<name>A0ABS2WC74_9GAMM</name>